<evidence type="ECO:0000256" key="7">
    <source>
        <dbReference type="ARBA" id="ARBA00023136"/>
    </source>
</evidence>
<dbReference type="GO" id="GO:0006935">
    <property type="term" value="P:chemotaxis"/>
    <property type="evidence" value="ECO:0007669"/>
    <property type="project" value="UniProtKB-KW"/>
</dbReference>
<evidence type="ECO:0000259" key="8">
    <source>
        <dbReference type="Pfam" id="PF01052"/>
    </source>
</evidence>
<dbReference type="SUPFAM" id="SSF101801">
    <property type="entry name" value="Surface presentation of antigens (SPOA)"/>
    <property type="match status" value="1"/>
</dbReference>
<dbReference type="GO" id="GO:0071973">
    <property type="term" value="P:bacterial-type flagellum-dependent cell motility"/>
    <property type="evidence" value="ECO:0007669"/>
    <property type="project" value="InterPro"/>
</dbReference>
<dbReference type="GO" id="GO:0009425">
    <property type="term" value="C:bacterial-type flagellum basal body"/>
    <property type="evidence" value="ECO:0007669"/>
    <property type="project" value="InterPro"/>
</dbReference>
<dbReference type="Pfam" id="PF01052">
    <property type="entry name" value="FliMN_C"/>
    <property type="match status" value="1"/>
</dbReference>
<evidence type="ECO:0000313" key="9">
    <source>
        <dbReference type="EMBL" id="QEE29426.1"/>
    </source>
</evidence>
<gene>
    <name evidence="9" type="ORF">FTW19_16325</name>
</gene>
<dbReference type="GO" id="GO:0003774">
    <property type="term" value="F:cytoskeletal motor activity"/>
    <property type="evidence" value="ECO:0007669"/>
    <property type="project" value="InterPro"/>
</dbReference>
<dbReference type="EMBL" id="CP042806">
    <property type="protein sequence ID" value="QEE29426.1"/>
    <property type="molecule type" value="Genomic_DNA"/>
</dbReference>
<comment type="subcellular location">
    <subcellularLocation>
        <location evidence="1">Cell membrane</location>
        <topology evidence="1">Peripheral membrane protein</topology>
        <orientation evidence="1">Cytoplasmic side</orientation>
    </subcellularLocation>
</comment>
<keyword evidence="9" id="KW-0282">Flagellum</keyword>
<comment type="similarity">
    <text evidence="2">Belongs to the FliN/MopA/SpaO family.</text>
</comment>
<keyword evidence="4" id="KW-1003">Cell membrane</keyword>
<dbReference type="RefSeq" id="WP_147648618.1">
    <property type="nucleotide sequence ID" value="NZ_CP042806.1"/>
</dbReference>
<keyword evidence="10" id="KW-1185">Reference proteome</keyword>
<protein>
    <recommendedName>
        <fullName evidence="3">Flagellar motor switch protein FliN</fullName>
    </recommendedName>
</protein>
<keyword evidence="9" id="KW-0969">Cilium</keyword>
<feature type="domain" description="Flagellar motor switch protein FliN-like C-terminal" evidence="8">
    <location>
        <begin position="4"/>
        <end position="72"/>
    </location>
</feature>
<dbReference type="OrthoDB" id="9773459at2"/>
<keyword evidence="7" id="KW-0472">Membrane</keyword>
<evidence type="ECO:0000256" key="5">
    <source>
        <dbReference type="ARBA" id="ARBA00022500"/>
    </source>
</evidence>
<dbReference type="InterPro" id="IPR051469">
    <property type="entry name" value="FliN/MopA/SpaO"/>
</dbReference>
<evidence type="ECO:0000256" key="3">
    <source>
        <dbReference type="ARBA" id="ARBA00021897"/>
    </source>
</evidence>
<dbReference type="Proteomes" id="UP000321820">
    <property type="component" value="Chromosome"/>
</dbReference>
<dbReference type="PANTHER" id="PTHR43484">
    <property type="match status" value="1"/>
</dbReference>
<proteinExistence type="inferred from homology"/>
<accession>A0A5B9EH82</accession>
<name>A0A5B9EH82_9BACT</name>
<dbReference type="AlphaFoldDB" id="A0A5B9EH82"/>
<dbReference type="PRINTS" id="PR00956">
    <property type="entry name" value="FLGMOTORFLIN"/>
</dbReference>
<dbReference type="InterPro" id="IPR036429">
    <property type="entry name" value="SpoA-like_sf"/>
</dbReference>
<dbReference type="KEGG" id="talb:FTW19_16325"/>
<dbReference type="InterPro" id="IPR001543">
    <property type="entry name" value="FliN-like_C"/>
</dbReference>
<dbReference type="Gene3D" id="2.30.330.10">
    <property type="entry name" value="SpoA-like"/>
    <property type="match status" value="1"/>
</dbReference>
<evidence type="ECO:0000256" key="4">
    <source>
        <dbReference type="ARBA" id="ARBA00022475"/>
    </source>
</evidence>
<evidence type="ECO:0000313" key="10">
    <source>
        <dbReference type="Proteomes" id="UP000321820"/>
    </source>
</evidence>
<keyword evidence="5" id="KW-0145">Chemotaxis</keyword>
<keyword evidence="9" id="KW-0966">Cell projection</keyword>
<sequence>MSEKFHDLRLPLTLCFGTRNMPLGEVLELTQGDVFSLERTLDEPVRILAGGKEIAKAEVVAVDGNYAVRILSTTTASETLQTSANE</sequence>
<reference evidence="9 10" key="1">
    <citation type="submission" date="2019-08" db="EMBL/GenBank/DDBJ databases">
        <title>Complete genome sequence of Terriglobus albidus strain ORNL.</title>
        <authorList>
            <person name="Podar M."/>
        </authorList>
    </citation>
    <scope>NUCLEOTIDE SEQUENCE [LARGE SCALE GENOMIC DNA]</scope>
    <source>
        <strain evidence="9 10">ORNL</strain>
    </source>
</reference>
<evidence type="ECO:0000256" key="6">
    <source>
        <dbReference type="ARBA" id="ARBA00022779"/>
    </source>
</evidence>
<evidence type="ECO:0000256" key="2">
    <source>
        <dbReference type="ARBA" id="ARBA00009226"/>
    </source>
</evidence>
<dbReference type="GO" id="GO:0005886">
    <property type="term" value="C:plasma membrane"/>
    <property type="evidence" value="ECO:0007669"/>
    <property type="project" value="UniProtKB-SubCell"/>
</dbReference>
<keyword evidence="6" id="KW-0283">Flagellar rotation</keyword>
<organism evidence="9 10">
    <name type="scientific">Terriglobus albidus</name>
    <dbReference type="NCBI Taxonomy" id="1592106"/>
    <lineage>
        <taxon>Bacteria</taxon>
        <taxon>Pseudomonadati</taxon>
        <taxon>Acidobacteriota</taxon>
        <taxon>Terriglobia</taxon>
        <taxon>Terriglobales</taxon>
        <taxon>Acidobacteriaceae</taxon>
        <taxon>Terriglobus</taxon>
    </lineage>
</organism>
<dbReference type="PANTHER" id="PTHR43484:SF1">
    <property type="entry name" value="FLAGELLAR MOTOR SWITCH PROTEIN FLIN"/>
    <property type="match status" value="1"/>
</dbReference>
<dbReference type="InterPro" id="IPR001172">
    <property type="entry name" value="FliN_T3SS_HrcQb"/>
</dbReference>
<evidence type="ECO:0000256" key="1">
    <source>
        <dbReference type="ARBA" id="ARBA00004413"/>
    </source>
</evidence>